<feature type="transmembrane region" description="Helical" evidence="1">
    <location>
        <begin position="111"/>
        <end position="144"/>
    </location>
</feature>
<dbReference type="AlphaFoldDB" id="A0A2M9ZQH6"/>
<organism evidence="4 6">
    <name type="scientific">Leptospira perolatii</name>
    <dbReference type="NCBI Taxonomy" id="2023191"/>
    <lineage>
        <taxon>Bacteria</taxon>
        <taxon>Pseudomonadati</taxon>
        <taxon>Spirochaetota</taxon>
        <taxon>Spirochaetia</taxon>
        <taxon>Leptospirales</taxon>
        <taxon>Leptospiraceae</taxon>
        <taxon>Leptospira</taxon>
    </lineage>
</organism>
<feature type="transmembrane region" description="Helical" evidence="1">
    <location>
        <begin position="85"/>
        <end position="105"/>
    </location>
</feature>
<reference evidence="5 6" key="1">
    <citation type="submission" date="2017-07" db="EMBL/GenBank/DDBJ databases">
        <title>Leptospira spp. isolated from tropical soils.</title>
        <authorList>
            <person name="Thibeaux R."/>
            <person name="Iraola G."/>
            <person name="Ferres I."/>
            <person name="Bierque E."/>
            <person name="Girault D."/>
            <person name="Soupe-Gilbert M.-E."/>
            <person name="Picardeau M."/>
            <person name="Goarant C."/>
        </authorList>
    </citation>
    <scope>NUCLEOTIDE SEQUENCE [LARGE SCALE GENOMIC DNA]</scope>
    <source>
        <strain evidence="4 6">FH1-B-B1</strain>
        <strain evidence="3 5">FH1-B-C1</strain>
    </source>
</reference>
<gene>
    <name evidence="3" type="ORF">CH360_16865</name>
    <name evidence="4" type="ORF">CH373_04730</name>
</gene>
<evidence type="ECO:0000313" key="3">
    <source>
        <dbReference type="EMBL" id="PJZ68312.1"/>
    </source>
</evidence>
<keyword evidence="1" id="KW-0812">Transmembrane</keyword>
<evidence type="ECO:0000313" key="6">
    <source>
        <dbReference type="Proteomes" id="UP000231990"/>
    </source>
</evidence>
<dbReference type="Proteomes" id="UP000231990">
    <property type="component" value="Unassembled WGS sequence"/>
</dbReference>
<dbReference type="InterPro" id="IPR025508">
    <property type="entry name" value="DUF4395"/>
</dbReference>
<comment type="caution">
    <text evidence="4">The sequence shown here is derived from an EMBL/GenBank/DDBJ whole genome shotgun (WGS) entry which is preliminary data.</text>
</comment>
<keyword evidence="5" id="KW-1185">Reference proteome</keyword>
<feature type="transmembrane region" description="Helical" evidence="1">
    <location>
        <begin position="21"/>
        <end position="44"/>
    </location>
</feature>
<proteinExistence type="predicted"/>
<keyword evidence="1" id="KW-0472">Membrane</keyword>
<accession>A0A2M9ZQH6</accession>
<sequence length="169" mass="18468">MIRIGKYPDAVNEYGARIVAGLVAVLTLLTLWTESVWLSGGLAYGFLARVLYGPKFSPFGLFASHVIIPFIGVKSRTVAGPPKRFAQFVGLIFSLAGFIFLFLGQILPFQILLSVLLLFSVLESTIGFCAGCYVFALLMGWGLVPQEVCDRCHKLSFPPKPNGVTINKH</sequence>
<evidence type="ECO:0000313" key="5">
    <source>
        <dbReference type="Proteomes" id="UP000231962"/>
    </source>
</evidence>
<dbReference type="EMBL" id="NPDZ01000002">
    <property type="protein sequence ID" value="PJZ74221.1"/>
    <property type="molecule type" value="Genomic_DNA"/>
</dbReference>
<feature type="transmembrane region" description="Helical" evidence="1">
    <location>
        <begin position="56"/>
        <end position="73"/>
    </location>
</feature>
<name>A0A2M9ZQH6_9LEPT</name>
<dbReference type="EMBL" id="NPDY01000026">
    <property type="protein sequence ID" value="PJZ68312.1"/>
    <property type="molecule type" value="Genomic_DNA"/>
</dbReference>
<dbReference type="OrthoDB" id="345402at2"/>
<dbReference type="RefSeq" id="WP_100715269.1">
    <property type="nucleotide sequence ID" value="NZ_NPDY01000026.1"/>
</dbReference>
<keyword evidence="1" id="KW-1133">Transmembrane helix</keyword>
<evidence type="ECO:0000313" key="4">
    <source>
        <dbReference type="EMBL" id="PJZ74221.1"/>
    </source>
</evidence>
<evidence type="ECO:0000256" key="1">
    <source>
        <dbReference type="SAM" id="Phobius"/>
    </source>
</evidence>
<evidence type="ECO:0000259" key="2">
    <source>
        <dbReference type="Pfam" id="PF14340"/>
    </source>
</evidence>
<dbReference type="Pfam" id="PF14340">
    <property type="entry name" value="DUF4395"/>
    <property type="match status" value="1"/>
</dbReference>
<dbReference type="Proteomes" id="UP000231962">
    <property type="component" value="Unassembled WGS sequence"/>
</dbReference>
<protein>
    <recommendedName>
        <fullName evidence="2">DUF4395 domain-containing protein</fullName>
    </recommendedName>
</protein>
<feature type="domain" description="DUF4395" evidence="2">
    <location>
        <begin position="11"/>
        <end position="139"/>
    </location>
</feature>